<feature type="compositionally biased region" description="Polar residues" evidence="1">
    <location>
        <begin position="825"/>
        <end position="840"/>
    </location>
</feature>
<dbReference type="Gene3D" id="2.40.50.140">
    <property type="entry name" value="Nucleic acid-binding proteins"/>
    <property type="match status" value="2"/>
</dbReference>
<feature type="region of interest" description="Disordered" evidence="1">
    <location>
        <begin position="877"/>
        <end position="896"/>
    </location>
</feature>
<evidence type="ECO:0000256" key="1">
    <source>
        <dbReference type="SAM" id="MobiDB-lite"/>
    </source>
</evidence>
<dbReference type="PANTHER" id="PTHR21301">
    <property type="entry name" value="REVERSE TRANSCRIPTASE"/>
    <property type="match status" value="1"/>
</dbReference>
<dbReference type="SUPFAM" id="SSF50249">
    <property type="entry name" value="Nucleic acid-binding proteins"/>
    <property type="match status" value="2"/>
</dbReference>
<dbReference type="CDD" id="cd00304">
    <property type="entry name" value="RT_like"/>
    <property type="match status" value="1"/>
</dbReference>
<feature type="region of interest" description="Disordered" evidence="1">
    <location>
        <begin position="825"/>
        <end position="863"/>
    </location>
</feature>
<feature type="domain" description="Reverse transcriptase" evidence="3">
    <location>
        <begin position="371"/>
        <end position="637"/>
    </location>
</feature>
<feature type="compositionally biased region" description="Basic and acidic residues" evidence="1">
    <location>
        <begin position="883"/>
        <end position="896"/>
    </location>
</feature>
<dbReference type="InterPro" id="IPR012340">
    <property type="entry name" value="NA-bd_OB-fold"/>
</dbReference>
<gene>
    <name evidence="4" type="ORF">IZO911_LOCUS495</name>
</gene>
<evidence type="ECO:0000313" key="5">
    <source>
        <dbReference type="Proteomes" id="UP000663860"/>
    </source>
</evidence>
<dbReference type="Pfam" id="PF26215">
    <property type="entry name" value="HTH_animal"/>
    <property type="match status" value="1"/>
</dbReference>
<feature type="signal peptide" evidence="2">
    <location>
        <begin position="1"/>
        <end position="22"/>
    </location>
</feature>
<protein>
    <recommendedName>
        <fullName evidence="3">Reverse transcriptase domain-containing protein</fullName>
    </recommendedName>
</protein>
<proteinExistence type="predicted"/>
<dbReference type="EMBL" id="CAJNOE010000002">
    <property type="protein sequence ID" value="CAF0713736.1"/>
    <property type="molecule type" value="Genomic_DNA"/>
</dbReference>
<keyword evidence="2" id="KW-0732">Signal</keyword>
<dbReference type="InterPro" id="IPR000477">
    <property type="entry name" value="RT_dom"/>
</dbReference>
<comment type="caution">
    <text evidence="4">The sequence shown here is derived from an EMBL/GenBank/DDBJ whole genome shotgun (WGS) entry which is preliminary data.</text>
</comment>
<dbReference type="Pfam" id="PF00078">
    <property type="entry name" value="RVT_1"/>
    <property type="match status" value="1"/>
</dbReference>
<dbReference type="Proteomes" id="UP000663860">
    <property type="component" value="Unassembled WGS sequence"/>
</dbReference>
<dbReference type="PANTHER" id="PTHR21301:SF10">
    <property type="entry name" value="REVERSE TRANSCRIPTASE DOMAIN-CONTAINING PROTEIN"/>
    <property type="match status" value="1"/>
</dbReference>
<accession>A0A813MFL3</accession>
<reference evidence="4" key="1">
    <citation type="submission" date="2021-02" db="EMBL/GenBank/DDBJ databases">
        <authorList>
            <person name="Nowell W R."/>
        </authorList>
    </citation>
    <scope>NUCLEOTIDE SEQUENCE</scope>
</reference>
<sequence length="1363" mass="157140">MFYKSVLVLNFLLKLLPISVNNVYRYLWGRYGQDTSYLFGELVTARIQVVTLKYAISFITTCKSERLWPTFVRFHVSIPRLATSKVVQQCREKILQEELKFKKRLLHQTGKHVARLEEELKQSIPPLSYVRLQSISNEFVSSKTRIIVARHQGKLESLRMKKLLEEQRRQEKLRREEIRIAGEPLRKVDPITNLSKYVLSESERNALVNGLHHVYPSEQFDQPQLVCNMEYFYARLLNLRTTYRHYESKPADVVVPHKLSPEQLSAASELRETANTFRRIAQSDFKRVGIEHRGTFNALRSLAKNKSVVITRPDKGRGVVLMDLTEYNQKMNVILSDLSTFTPITLDPTIENENRLITLLLQFKNDGFISDSEYNLARPRGSRPARLYGLPKLHKEDKSLRPVMSATKTVGYGLGKMLTNRMSHLRISPYVVKDTFDFVNKIRSSKHIDKTMVSFDVKSLFTCVPLSYTLDLILDKLYPSCSLKCENQARSQLCAECRRRRDFESLLKIATSETHFTFDGKMYVQHNGVAMGAPLAPVIADIFMSHLEVSLMDRLTESGVCEWHRYVDDTFILMEPTAEVDDVLAILNSFHPSITFTKAPEIDGSLPFLDVRVTRPLVGEKFETTIYRKPTFTGLLTKWSSFVPIQYKKSCIISMVQRALAVCSSYTLLSVEFDEIRKLGLQNGYPLSFIEARIGIGLDKYRKRNTQIKTPIIGCEKKRMYVEIPYAGRATYSFKKKLSRLVEKIRPDLDVRYYAKPPPPVQSFFNIKDPVPKPLTADIVYSVECGDCAETYVGKTVRQAVRRLWEHGAPKSIFPSNLPPLDLTDTITNPDVRTENTNFTDTRRINGGPIRNTTRTKVNPYPDPAALRRSLRIQAMKTQSDNHQTHDPEKEKEQEKTELILPRALSAPHQHEKEHGHHMKWEEFNVVWQDSNPWKVRAVVTCEYPKRSFVNTHGTDEISNWDLTDSSGSITLVAFNVNSCMMSTKLQKDQAYEFTNLNIRPSSDAFKTLPHQYQLVCTNGSSVEKINFTLDHRNMSYNFIHLNQVNTIPMHSIIDVEGQVLRDFGISTGERNGNIWSRRDIHIDQDGTHLSMTLWNSQARSVDRTMVGLNIKFKNVKVSWYDGVIYYSLWLITQHKCLSFYINLPSQTYTISDLLILLTPYLHTLRTCCIKCELYIGYVTIAEFAHLLLFNKDNRLTLAVDLSIYSKNQQFRLFDSVKIGKANPLHQSINFPFNNAKLSYFDVLRTTSTTNTNKITMSSLTIPPMIVNSTQPEIEQFTLFVNKLIQADQLHQGYIRSCVRGNRNTDIVFYNIGGNYRFCPRKGTHHQRNTIAILIDTKKLTYTIRCKDIDCDNRSLIWKMIDE</sequence>
<evidence type="ECO:0000259" key="3">
    <source>
        <dbReference type="PROSITE" id="PS50878"/>
    </source>
</evidence>
<organism evidence="4 5">
    <name type="scientific">Adineta steineri</name>
    <dbReference type="NCBI Taxonomy" id="433720"/>
    <lineage>
        <taxon>Eukaryota</taxon>
        <taxon>Metazoa</taxon>
        <taxon>Spiralia</taxon>
        <taxon>Gnathifera</taxon>
        <taxon>Rotifera</taxon>
        <taxon>Eurotatoria</taxon>
        <taxon>Bdelloidea</taxon>
        <taxon>Adinetida</taxon>
        <taxon>Adinetidae</taxon>
        <taxon>Adineta</taxon>
    </lineage>
</organism>
<evidence type="ECO:0000256" key="2">
    <source>
        <dbReference type="SAM" id="SignalP"/>
    </source>
</evidence>
<feature type="chain" id="PRO_5032951972" description="Reverse transcriptase domain-containing protein" evidence="2">
    <location>
        <begin position="23"/>
        <end position="1363"/>
    </location>
</feature>
<name>A0A813MFL3_9BILA</name>
<dbReference type="InterPro" id="IPR058912">
    <property type="entry name" value="HTH_animal"/>
</dbReference>
<evidence type="ECO:0000313" key="4">
    <source>
        <dbReference type="EMBL" id="CAF0713736.1"/>
    </source>
</evidence>
<dbReference type="PROSITE" id="PS50878">
    <property type="entry name" value="RT_POL"/>
    <property type="match status" value="1"/>
</dbReference>